<gene>
    <name evidence="1" type="ORF">EJ06DRAFT_558514</name>
</gene>
<dbReference type="Gene3D" id="2.120.10.70">
    <property type="entry name" value="Fucose-specific lectin"/>
    <property type="match status" value="1"/>
</dbReference>
<reference evidence="1" key="1">
    <citation type="journal article" date="2020" name="Stud. Mycol.">
        <title>101 Dothideomycetes genomes: a test case for predicting lifestyles and emergence of pathogens.</title>
        <authorList>
            <person name="Haridas S."/>
            <person name="Albert R."/>
            <person name="Binder M."/>
            <person name="Bloem J."/>
            <person name="Labutti K."/>
            <person name="Salamov A."/>
            <person name="Andreopoulos B."/>
            <person name="Baker S."/>
            <person name="Barry K."/>
            <person name="Bills G."/>
            <person name="Bluhm B."/>
            <person name="Cannon C."/>
            <person name="Castanera R."/>
            <person name="Culley D."/>
            <person name="Daum C."/>
            <person name="Ezra D."/>
            <person name="Gonzalez J."/>
            <person name="Henrissat B."/>
            <person name="Kuo A."/>
            <person name="Liang C."/>
            <person name="Lipzen A."/>
            <person name="Lutzoni F."/>
            <person name="Magnuson J."/>
            <person name="Mondo S."/>
            <person name="Nolan M."/>
            <person name="Ohm R."/>
            <person name="Pangilinan J."/>
            <person name="Park H.-J."/>
            <person name="Ramirez L."/>
            <person name="Alfaro M."/>
            <person name="Sun H."/>
            <person name="Tritt A."/>
            <person name="Yoshinaga Y."/>
            <person name="Zwiers L.-H."/>
            <person name="Turgeon B."/>
            <person name="Goodwin S."/>
            <person name="Spatafora J."/>
            <person name="Crous P."/>
            <person name="Grigoriev I."/>
        </authorList>
    </citation>
    <scope>NUCLEOTIDE SEQUENCE</scope>
    <source>
        <strain evidence="1">CBS 262.69</strain>
    </source>
</reference>
<keyword evidence="2" id="KW-1185">Reference proteome</keyword>
<accession>A0A6G1HQB9</accession>
<dbReference type="AlphaFoldDB" id="A0A6G1HQB9"/>
<evidence type="ECO:0000313" key="2">
    <source>
        <dbReference type="Proteomes" id="UP000799640"/>
    </source>
</evidence>
<organism evidence="1 2">
    <name type="scientific">Trichodelitschia bisporula</name>
    <dbReference type="NCBI Taxonomy" id="703511"/>
    <lineage>
        <taxon>Eukaryota</taxon>
        <taxon>Fungi</taxon>
        <taxon>Dikarya</taxon>
        <taxon>Ascomycota</taxon>
        <taxon>Pezizomycotina</taxon>
        <taxon>Dothideomycetes</taxon>
        <taxon>Dothideomycetes incertae sedis</taxon>
        <taxon>Phaeotrichales</taxon>
        <taxon>Phaeotrichaceae</taxon>
        <taxon>Trichodelitschia</taxon>
    </lineage>
</organism>
<dbReference type="Proteomes" id="UP000799640">
    <property type="component" value="Unassembled WGS sequence"/>
</dbReference>
<evidence type="ECO:0008006" key="3">
    <source>
        <dbReference type="Google" id="ProtNLM"/>
    </source>
</evidence>
<proteinExistence type="predicted"/>
<sequence length="118" mass="13030">MVMKDIPAENTLLAACFDGRDCWVMYQQKCGLIALYNCRTGNDWPVVDAKDAALPVTPLACTFITAEDDRPGMIYVYFSSRSLALHGVWSYAGEKLRFEQEGAPTKIPTAPGTIAEYS</sequence>
<name>A0A6G1HQB9_9PEZI</name>
<dbReference type="EMBL" id="ML996701">
    <property type="protein sequence ID" value="KAF2398114.1"/>
    <property type="molecule type" value="Genomic_DNA"/>
</dbReference>
<evidence type="ECO:0000313" key="1">
    <source>
        <dbReference type="EMBL" id="KAF2398114.1"/>
    </source>
</evidence>
<protein>
    <recommendedName>
        <fullName evidence="3">Fucose-specific lectin</fullName>
    </recommendedName>
</protein>